<comment type="function">
    <text evidence="5">May play a role in ribosome biogenesis.</text>
</comment>
<dbReference type="GO" id="GO:0005730">
    <property type="term" value="C:nucleolus"/>
    <property type="evidence" value="ECO:0007669"/>
    <property type="project" value="UniProtKB-SubCell"/>
</dbReference>
<comment type="caution">
    <text evidence="7">The sequence shown here is derived from an EMBL/GenBank/DDBJ whole genome shotgun (WGS) entry which is preliminary data.</text>
</comment>
<dbReference type="PIRSF" id="PIRSF017302">
    <property type="entry name" value="Gltscr2"/>
    <property type="match status" value="1"/>
</dbReference>
<dbReference type="OrthoDB" id="5072at2759"/>
<dbReference type="OMA" id="KPYDLWG"/>
<evidence type="ECO:0000256" key="3">
    <source>
        <dbReference type="ARBA" id="ARBA00022517"/>
    </source>
</evidence>
<dbReference type="InterPro" id="IPR011687">
    <property type="entry name" value="Nop53/GLTSCR2"/>
</dbReference>
<evidence type="ECO:0000313" key="7">
    <source>
        <dbReference type="EMBL" id="KAJ6217913.1"/>
    </source>
</evidence>
<proteinExistence type="inferred from homology"/>
<dbReference type="Pfam" id="PF07767">
    <property type="entry name" value="Nop53"/>
    <property type="match status" value="1"/>
</dbReference>
<evidence type="ECO:0000256" key="5">
    <source>
        <dbReference type="PIRNR" id="PIRNR017302"/>
    </source>
</evidence>
<dbReference type="AlphaFoldDB" id="A0A9Q0RJE2"/>
<dbReference type="GO" id="GO:0008097">
    <property type="term" value="F:5S rRNA binding"/>
    <property type="evidence" value="ECO:0007669"/>
    <property type="project" value="TreeGrafter"/>
</dbReference>
<gene>
    <name evidence="7" type="ORF">RDWZM_009070</name>
</gene>
<dbReference type="EMBL" id="JAPWDV010000003">
    <property type="protein sequence ID" value="KAJ6217913.1"/>
    <property type="molecule type" value="Genomic_DNA"/>
</dbReference>
<comment type="similarity">
    <text evidence="1 5">Belongs to the NOP53 family.</text>
</comment>
<keyword evidence="6" id="KW-0175">Coiled coil</keyword>
<keyword evidence="3 5" id="KW-0690">Ribosome biogenesis</keyword>
<dbReference type="GO" id="GO:0000027">
    <property type="term" value="P:ribosomal large subunit assembly"/>
    <property type="evidence" value="ECO:0007669"/>
    <property type="project" value="UniProtKB-UniRule"/>
</dbReference>
<reference evidence="7" key="1">
    <citation type="submission" date="2022-12" db="EMBL/GenBank/DDBJ databases">
        <title>Genome assemblies of Blomia tropicalis.</title>
        <authorList>
            <person name="Cui Y."/>
        </authorList>
    </citation>
    <scope>NUCLEOTIDE SEQUENCE</scope>
    <source>
        <tissue evidence="7">Adult mites</tissue>
    </source>
</reference>
<organism evidence="7 8">
    <name type="scientific">Blomia tropicalis</name>
    <name type="common">Mite</name>
    <dbReference type="NCBI Taxonomy" id="40697"/>
    <lineage>
        <taxon>Eukaryota</taxon>
        <taxon>Metazoa</taxon>
        <taxon>Ecdysozoa</taxon>
        <taxon>Arthropoda</taxon>
        <taxon>Chelicerata</taxon>
        <taxon>Arachnida</taxon>
        <taxon>Acari</taxon>
        <taxon>Acariformes</taxon>
        <taxon>Sarcoptiformes</taxon>
        <taxon>Astigmata</taxon>
        <taxon>Glycyphagoidea</taxon>
        <taxon>Echimyopodidae</taxon>
        <taxon>Blomia</taxon>
    </lineage>
</organism>
<protein>
    <recommendedName>
        <fullName evidence="2 5">Ribosome biogenesis protein NOP53</fullName>
    </recommendedName>
</protein>
<dbReference type="PANTHER" id="PTHR14211">
    <property type="entry name" value="GLIOMA SUPPRESSOR CANDIDATE REGION GENE 2"/>
    <property type="match status" value="1"/>
</dbReference>
<evidence type="ECO:0000313" key="8">
    <source>
        <dbReference type="Proteomes" id="UP001142055"/>
    </source>
</evidence>
<dbReference type="PANTHER" id="PTHR14211:SF7">
    <property type="entry name" value="RIBOSOME BIOGENESIS PROTEIN NOP53"/>
    <property type="match status" value="1"/>
</dbReference>
<accession>A0A9Q0RJE2</accession>
<name>A0A9Q0RJE2_BLOTA</name>
<dbReference type="Proteomes" id="UP001142055">
    <property type="component" value="Chromosome 3"/>
</dbReference>
<dbReference type="GO" id="GO:0006364">
    <property type="term" value="P:rRNA processing"/>
    <property type="evidence" value="ECO:0007669"/>
    <property type="project" value="TreeGrafter"/>
</dbReference>
<keyword evidence="8" id="KW-1185">Reference proteome</keyword>
<comment type="subcellular location">
    <subcellularLocation>
        <location evidence="5">Nucleus</location>
        <location evidence="5">Nucleolus</location>
    </subcellularLocation>
    <subcellularLocation>
        <location evidence="5">Nucleus</location>
        <location evidence="5">Nucleoplasm</location>
    </subcellularLocation>
</comment>
<feature type="coiled-coil region" evidence="6">
    <location>
        <begin position="297"/>
        <end position="359"/>
    </location>
</feature>
<evidence type="ECO:0000256" key="6">
    <source>
        <dbReference type="SAM" id="Coils"/>
    </source>
</evidence>
<evidence type="ECO:0000256" key="1">
    <source>
        <dbReference type="ARBA" id="ARBA00008838"/>
    </source>
</evidence>
<dbReference type="GO" id="GO:0005654">
    <property type="term" value="C:nucleoplasm"/>
    <property type="evidence" value="ECO:0007669"/>
    <property type="project" value="UniProtKB-SubCell"/>
</dbReference>
<sequence>MSVKKKVRVSRNRKKAWRKHTDIKEIEDFLESKQFEERVGITHSEAANDDLFMIEKFGDDKVYQEKLKNAQSKLFPVVGESKLRNISSSLKLYDKLNPASNVPALLSRKQNSDKRKTIYNDDSKLEKYWNDHKEAIENGKQLKESRKQEAIDPNKTVEYYDLWNDNNNNNESNEAEGVDHDFIPPKPVIRVPEHLRQKPSLLPAVEVPLGGQSYNPDQEQHRDLLVDAANTEAQKIAEEQFWIKKVEKYYVSKEDAPNEQTWIQEMSQGLGLFEHENSDDNKTEIVTDPNEEFVQFTKLVRNEKKTKQQRRRELREKMVRRKKAEEKALRIKENEVYRLKTIKRQLDEHEERIRQRANIRAERHIASMYKPKKLSRHRFVETDLPLNLPNELPDSLRKVKVEGSLLEERFKSLQKRNIIETRVPQTIKRKFKLKKEVKRRHRDDK</sequence>
<keyword evidence="4 5" id="KW-0539">Nucleus</keyword>
<evidence type="ECO:0000256" key="4">
    <source>
        <dbReference type="ARBA" id="ARBA00023242"/>
    </source>
</evidence>
<evidence type="ECO:0000256" key="2">
    <source>
        <dbReference type="ARBA" id="ARBA00018339"/>
    </source>
</evidence>